<feature type="compositionally biased region" description="Polar residues" evidence="1">
    <location>
        <begin position="68"/>
        <end position="81"/>
    </location>
</feature>
<dbReference type="Proteomes" id="UP000675881">
    <property type="component" value="Chromosome 3"/>
</dbReference>
<accession>A0A7R8CPH6</accession>
<dbReference type="EMBL" id="HG994582">
    <property type="protein sequence ID" value="CAF2883281.1"/>
    <property type="molecule type" value="Genomic_DNA"/>
</dbReference>
<evidence type="ECO:0000313" key="3">
    <source>
        <dbReference type="Proteomes" id="UP000675881"/>
    </source>
</evidence>
<proteinExistence type="predicted"/>
<protein>
    <submittedName>
        <fullName evidence="2">(salmon louse) hypothetical protein</fullName>
    </submittedName>
</protein>
<keyword evidence="3" id="KW-1185">Reference proteome</keyword>
<feature type="region of interest" description="Disordered" evidence="1">
    <location>
        <begin position="62"/>
        <end position="81"/>
    </location>
</feature>
<dbReference type="InterPro" id="IPR013806">
    <property type="entry name" value="Kringle-like"/>
</dbReference>
<feature type="region of interest" description="Disordered" evidence="1">
    <location>
        <begin position="28"/>
        <end position="48"/>
    </location>
</feature>
<sequence length="257" mass="28782">MLQECYKMFGPKEYDYCDKLFEIQSTSTKVRKPADTTTEKLSTSPSPELTSLLRTLPLLNKKTTKSPITNPSDVTQSSKKLFTSTKTQDTKSSTITKDDRITTSFSTTIQPIICLLTQGTSINTTSLCNYTTVNTTLLLRTTTTLNKTWTTSGDTTNSTVWLNGTETTTKTTITPYTETTFHSTTANVSVTNMKVCRSVQGHLCMFPFAYSNASFNSCITLQNTLTFHCLVLLTNGSRMYRKCQEYCPSEFNLFNPF</sequence>
<evidence type="ECO:0000256" key="1">
    <source>
        <dbReference type="SAM" id="MobiDB-lite"/>
    </source>
</evidence>
<dbReference type="SUPFAM" id="SSF57440">
    <property type="entry name" value="Kringle-like"/>
    <property type="match status" value="1"/>
</dbReference>
<gene>
    <name evidence="2" type="ORF">LSAA_7365</name>
</gene>
<evidence type="ECO:0000313" key="2">
    <source>
        <dbReference type="EMBL" id="CAF2883281.1"/>
    </source>
</evidence>
<reference evidence="2" key="1">
    <citation type="submission" date="2021-02" db="EMBL/GenBank/DDBJ databases">
        <authorList>
            <person name="Bekaert M."/>
        </authorList>
    </citation>
    <scope>NUCLEOTIDE SEQUENCE</scope>
    <source>
        <strain evidence="2">IoA-00</strain>
    </source>
</reference>
<dbReference type="AlphaFoldDB" id="A0A7R8CPH6"/>
<name>A0A7R8CPH6_LEPSM</name>
<organism evidence="2 3">
    <name type="scientific">Lepeophtheirus salmonis</name>
    <name type="common">Salmon louse</name>
    <name type="synonym">Caligus salmonis</name>
    <dbReference type="NCBI Taxonomy" id="72036"/>
    <lineage>
        <taxon>Eukaryota</taxon>
        <taxon>Metazoa</taxon>
        <taxon>Ecdysozoa</taxon>
        <taxon>Arthropoda</taxon>
        <taxon>Crustacea</taxon>
        <taxon>Multicrustacea</taxon>
        <taxon>Hexanauplia</taxon>
        <taxon>Copepoda</taxon>
        <taxon>Siphonostomatoida</taxon>
        <taxon>Caligidae</taxon>
        <taxon>Lepeophtheirus</taxon>
    </lineage>
</organism>